<feature type="region of interest" description="Disordered" evidence="2">
    <location>
        <begin position="271"/>
        <end position="324"/>
    </location>
</feature>
<evidence type="ECO:0000256" key="1">
    <source>
        <dbReference type="PROSITE-ProRule" id="PRU00047"/>
    </source>
</evidence>
<evidence type="ECO:0000313" key="5">
    <source>
        <dbReference type="Proteomes" id="UP000027120"/>
    </source>
</evidence>
<sequence length="324" mass="36715">MLCGNSLDKPSPPPLEDDRSTKKTKFRQQGEDGDSPPAFTFRDKLMESQYGAGDETSGRSDFVGMDDFIEIEKDDVLIERDGAIPSIAFSPKVHEQLIKPWQTTVVVKLLGRMIGYKALVSRLETLWPNIGGFSVIDLDNGYYLVRFRSDNAAEFVLTQGPWVILGHYLTVQQWTPHFDCWIRLPGMPLHYYHKKIIRLLGHISGKVIKIDYNTELATRGKFARIAVEVHLDRLLISQFLLDRKVERVEYESLPSICFGCGRYGHTNSSCPEKRNIEPQNTNAEKPNSNEPTNGNLSSAPTAEKAGSDNPRYGPWMVVTRKERI</sequence>
<feature type="compositionally biased region" description="Polar residues" evidence="2">
    <location>
        <begin position="277"/>
        <end position="300"/>
    </location>
</feature>
<evidence type="ECO:0000259" key="3">
    <source>
        <dbReference type="PROSITE" id="PS50158"/>
    </source>
</evidence>
<keyword evidence="1" id="KW-0479">Metal-binding</keyword>
<dbReference type="GO" id="GO:0003676">
    <property type="term" value="F:nucleic acid binding"/>
    <property type="evidence" value="ECO:0007669"/>
    <property type="project" value="InterPro"/>
</dbReference>
<dbReference type="SUPFAM" id="SSF57756">
    <property type="entry name" value="Retrovirus zinc finger-like domains"/>
    <property type="match status" value="1"/>
</dbReference>
<gene>
    <name evidence="4" type="ORF">CISIN_1g041945mg</name>
</gene>
<dbReference type="PANTHER" id="PTHR31286">
    <property type="entry name" value="GLYCINE-RICH CELL WALL STRUCTURAL PROTEIN 1.8-LIKE"/>
    <property type="match status" value="1"/>
</dbReference>
<dbReference type="InterPro" id="IPR036875">
    <property type="entry name" value="Znf_CCHC_sf"/>
</dbReference>
<dbReference type="PROSITE" id="PS50158">
    <property type="entry name" value="ZF_CCHC"/>
    <property type="match status" value="1"/>
</dbReference>
<dbReference type="InterPro" id="IPR001878">
    <property type="entry name" value="Znf_CCHC"/>
</dbReference>
<keyword evidence="5" id="KW-1185">Reference proteome</keyword>
<dbReference type="Proteomes" id="UP000027120">
    <property type="component" value="Unassembled WGS sequence"/>
</dbReference>
<dbReference type="PANTHER" id="PTHR31286:SF173">
    <property type="entry name" value="DUF4283 DOMAIN-CONTAINING PROTEIN"/>
    <property type="match status" value="1"/>
</dbReference>
<dbReference type="STRING" id="2711.A0A067E5T2"/>
<reference evidence="4 5" key="1">
    <citation type="submission" date="2014-04" db="EMBL/GenBank/DDBJ databases">
        <authorList>
            <consortium name="International Citrus Genome Consortium"/>
            <person name="Gmitter F."/>
            <person name="Chen C."/>
            <person name="Farmerie W."/>
            <person name="Harkins T."/>
            <person name="Desany B."/>
            <person name="Mohiuddin M."/>
            <person name="Kodira C."/>
            <person name="Borodovsky M."/>
            <person name="Lomsadze A."/>
            <person name="Burns P."/>
            <person name="Jenkins J."/>
            <person name="Prochnik S."/>
            <person name="Shu S."/>
            <person name="Chapman J."/>
            <person name="Pitluck S."/>
            <person name="Schmutz J."/>
            <person name="Rokhsar D."/>
        </authorList>
    </citation>
    <scope>NUCLEOTIDE SEQUENCE</scope>
</reference>
<keyword evidence="1" id="KW-0862">Zinc</keyword>
<dbReference type="InterPro" id="IPR040256">
    <property type="entry name" value="At4g02000-like"/>
</dbReference>
<dbReference type="AlphaFoldDB" id="A0A067E5T2"/>
<keyword evidence="1" id="KW-0863">Zinc-finger</keyword>
<protein>
    <recommendedName>
        <fullName evidence="3">CCHC-type domain-containing protein</fullName>
    </recommendedName>
</protein>
<accession>A0A067E5T2</accession>
<organism evidence="4 5">
    <name type="scientific">Citrus sinensis</name>
    <name type="common">Sweet orange</name>
    <name type="synonym">Citrus aurantium var. sinensis</name>
    <dbReference type="NCBI Taxonomy" id="2711"/>
    <lineage>
        <taxon>Eukaryota</taxon>
        <taxon>Viridiplantae</taxon>
        <taxon>Streptophyta</taxon>
        <taxon>Embryophyta</taxon>
        <taxon>Tracheophyta</taxon>
        <taxon>Spermatophyta</taxon>
        <taxon>Magnoliopsida</taxon>
        <taxon>eudicotyledons</taxon>
        <taxon>Gunneridae</taxon>
        <taxon>Pentapetalae</taxon>
        <taxon>rosids</taxon>
        <taxon>malvids</taxon>
        <taxon>Sapindales</taxon>
        <taxon>Rutaceae</taxon>
        <taxon>Aurantioideae</taxon>
        <taxon>Citrus</taxon>
    </lineage>
</organism>
<dbReference type="GO" id="GO:0008270">
    <property type="term" value="F:zinc ion binding"/>
    <property type="evidence" value="ECO:0007669"/>
    <property type="project" value="UniProtKB-KW"/>
</dbReference>
<dbReference type="Pfam" id="PF14111">
    <property type="entry name" value="DUF4283"/>
    <property type="match status" value="1"/>
</dbReference>
<dbReference type="EMBL" id="KK785203">
    <property type="protein sequence ID" value="KDO46597.1"/>
    <property type="molecule type" value="Genomic_DNA"/>
</dbReference>
<proteinExistence type="predicted"/>
<name>A0A067E5T2_CITSI</name>
<evidence type="ECO:0000256" key="2">
    <source>
        <dbReference type="SAM" id="MobiDB-lite"/>
    </source>
</evidence>
<dbReference type="InterPro" id="IPR025558">
    <property type="entry name" value="DUF4283"/>
</dbReference>
<feature type="region of interest" description="Disordered" evidence="2">
    <location>
        <begin position="1"/>
        <end position="40"/>
    </location>
</feature>
<feature type="domain" description="CCHC-type" evidence="3">
    <location>
        <begin position="257"/>
        <end position="272"/>
    </location>
</feature>
<evidence type="ECO:0000313" key="4">
    <source>
        <dbReference type="EMBL" id="KDO46597.1"/>
    </source>
</evidence>